<feature type="region of interest" description="Disordered" evidence="1">
    <location>
        <begin position="1"/>
        <end position="37"/>
    </location>
</feature>
<gene>
    <name evidence="2" type="ORF">RHGRI_034991</name>
</gene>
<organism evidence="2 3">
    <name type="scientific">Rhododendron griersonianum</name>
    <dbReference type="NCBI Taxonomy" id="479676"/>
    <lineage>
        <taxon>Eukaryota</taxon>
        <taxon>Viridiplantae</taxon>
        <taxon>Streptophyta</taxon>
        <taxon>Embryophyta</taxon>
        <taxon>Tracheophyta</taxon>
        <taxon>Spermatophyta</taxon>
        <taxon>Magnoliopsida</taxon>
        <taxon>eudicotyledons</taxon>
        <taxon>Gunneridae</taxon>
        <taxon>Pentapetalae</taxon>
        <taxon>asterids</taxon>
        <taxon>Ericales</taxon>
        <taxon>Ericaceae</taxon>
        <taxon>Ericoideae</taxon>
        <taxon>Rhodoreae</taxon>
        <taxon>Rhododendron</taxon>
    </lineage>
</organism>
<comment type="caution">
    <text evidence="2">The sequence shown here is derived from an EMBL/GenBank/DDBJ whole genome shotgun (WGS) entry which is preliminary data.</text>
</comment>
<evidence type="ECO:0000313" key="2">
    <source>
        <dbReference type="EMBL" id="KAG5523025.1"/>
    </source>
</evidence>
<dbReference type="Proteomes" id="UP000823749">
    <property type="component" value="Chromosome 12"/>
</dbReference>
<sequence length="76" mass="8342">MDTSIVSYEQLPSSNSIKSPKNQQDPKPIAASNRENQRLSTFPVENIYIISISMASTQKSIHKAASATAEITHLEP</sequence>
<evidence type="ECO:0000256" key="1">
    <source>
        <dbReference type="SAM" id="MobiDB-lite"/>
    </source>
</evidence>
<feature type="compositionally biased region" description="Polar residues" evidence="1">
    <location>
        <begin position="1"/>
        <end position="25"/>
    </location>
</feature>
<protein>
    <submittedName>
        <fullName evidence="2">Uncharacterized protein</fullName>
    </submittedName>
</protein>
<accession>A0AAV6I5M7</accession>
<proteinExistence type="predicted"/>
<keyword evidence="3" id="KW-1185">Reference proteome</keyword>
<dbReference type="AlphaFoldDB" id="A0AAV6I5M7"/>
<dbReference type="EMBL" id="JACTNZ010000012">
    <property type="protein sequence ID" value="KAG5523025.1"/>
    <property type="molecule type" value="Genomic_DNA"/>
</dbReference>
<evidence type="ECO:0000313" key="3">
    <source>
        <dbReference type="Proteomes" id="UP000823749"/>
    </source>
</evidence>
<reference evidence="2" key="1">
    <citation type="submission" date="2020-08" db="EMBL/GenBank/DDBJ databases">
        <title>Plant Genome Project.</title>
        <authorList>
            <person name="Zhang R.-G."/>
        </authorList>
    </citation>
    <scope>NUCLEOTIDE SEQUENCE</scope>
    <source>
        <strain evidence="2">WSP0</strain>
        <tissue evidence="2">Leaf</tissue>
    </source>
</reference>
<name>A0AAV6I5M7_9ERIC</name>